<dbReference type="SUPFAM" id="SSF53850">
    <property type="entry name" value="Periplasmic binding protein-like II"/>
    <property type="match status" value="1"/>
</dbReference>
<keyword evidence="9" id="KW-1185">Reference proteome</keyword>
<dbReference type="PIRSF" id="PIRSF002854">
    <property type="entry name" value="MetQ"/>
    <property type="match status" value="1"/>
</dbReference>
<name>A0ABY4KXG5_THEAE</name>
<dbReference type="RefSeq" id="WP_248592023.1">
    <property type="nucleotide sequence ID" value="NZ_BAABEB010000010.1"/>
</dbReference>
<evidence type="ECO:0000256" key="2">
    <source>
        <dbReference type="ARBA" id="ARBA00022729"/>
    </source>
</evidence>
<feature type="signal peptide" evidence="7">
    <location>
        <begin position="1"/>
        <end position="21"/>
    </location>
</feature>
<protein>
    <recommendedName>
        <fullName evidence="6">Lipoprotein</fullName>
    </recommendedName>
</protein>
<reference evidence="8 9" key="1">
    <citation type="submission" date="2020-04" db="EMBL/GenBank/DDBJ databases">
        <title>Thermobifida alba genome sequencing and assembly.</title>
        <authorList>
            <person name="Luzics S."/>
            <person name="Horvath B."/>
            <person name="Nagy I."/>
            <person name="Toth A."/>
            <person name="Nagy I."/>
            <person name="Kukolya J."/>
        </authorList>
    </citation>
    <scope>NUCLEOTIDE SEQUENCE [LARGE SCALE GENOMIC DNA]</scope>
    <source>
        <strain evidence="8 9">DSM 43795</strain>
    </source>
</reference>
<dbReference type="Gene3D" id="3.40.190.10">
    <property type="entry name" value="Periplasmic binding protein-like II"/>
    <property type="match status" value="2"/>
</dbReference>
<accession>A0ABY4KXG5</accession>
<gene>
    <name evidence="8" type="ORF">FOF52_01435</name>
</gene>
<feature type="chain" id="PRO_5045306661" description="Lipoprotein" evidence="7">
    <location>
        <begin position="22"/>
        <end position="286"/>
    </location>
</feature>
<keyword evidence="4" id="KW-0564">Palmitate</keyword>
<keyword evidence="3" id="KW-0472">Membrane</keyword>
<evidence type="ECO:0000256" key="1">
    <source>
        <dbReference type="ARBA" id="ARBA00004635"/>
    </source>
</evidence>
<comment type="subcellular location">
    <subcellularLocation>
        <location evidence="1">Membrane</location>
        <topology evidence="1">Lipid-anchor</topology>
    </subcellularLocation>
</comment>
<evidence type="ECO:0000313" key="8">
    <source>
        <dbReference type="EMBL" id="UPT19794.1"/>
    </source>
</evidence>
<organism evidence="8 9">
    <name type="scientific">Thermobifida alba</name>
    <name type="common">Thermomonospora alba</name>
    <dbReference type="NCBI Taxonomy" id="53522"/>
    <lineage>
        <taxon>Bacteria</taxon>
        <taxon>Bacillati</taxon>
        <taxon>Actinomycetota</taxon>
        <taxon>Actinomycetes</taxon>
        <taxon>Streptosporangiales</taxon>
        <taxon>Nocardiopsidaceae</taxon>
        <taxon>Thermobifida</taxon>
    </lineage>
</organism>
<evidence type="ECO:0000256" key="3">
    <source>
        <dbReference type="ARBA" id="ARBA00023136"/>
    </source>
</evidence>
<evidence type="ECO:0000313" key="9">
    <source>
        <dbReference type="Proteomes" id="UP000832041"/>
    </source>
</evidence>
<evidence type="ECO:0000256" key="7">
    <source>
        <dbReference type="SAM" id="SignalP"/>
    </source>
</evidence>
<evidence type="ECO:0000256" key="5">
    <source>
        <dbReference type="ARBA" id="ARBA00023288"/>
    </source>
</evidence>
<dbReference type="PANTHER" id="PTHR30429:SF0">
    <property type="entry name" value="METHIONINE-BINDING LIPOPROTEIN METQ"/>
    <property type="match status" value="1"/>
</dbReference>
<comment type="similarity">
    <text evidence="6">Belongs to the nlpA lipoprotein family.</text>
</comment>
<dbReference type="Pfam" id="PF03180">
    <property type="entry name" value="Lipoprotein_9"/>
    <property type="match status" value="1"/>
</dbReference>
<keyword evidence="5 6" id="KW-0449">Lipoprotein</keyword>
<evidence type="ECO:0000256" key="4">
    <source>
        <dbReference type="ARBA" id="ARBA00023139"/>
    </source>
</evidence>
<dbReference type="Proteomes" id="UP000832041">
    <property type="component" value="Chromosome"/>
</dbReference>
<proteinExistence type="inferred from homology"/>
<evidence type="ECO:0000256" key="6">
    <source>
        <dbReference type="PIRNR" id="PIRNR002854"/>
    </source>
</evidence>
<dbReference type="PROSITE" id="PS51257">
    <property type="entry name" value="PROKAR_LIPOPROTEIN"/>
    <property type="match status" value="1"/>
</dbReference>
<sequence>MRKTTAAIGALTLAAALSACGAPSENAGSGTEAAQEDLTTLRIGVNPVPHGEILGFVQDNLAADAGLHLEIVEIADYNQPNPQLAQGELDANYFQHRTFLAEWQKANPDDELVYVSDVHVERLGLYSDKHESVADLPDGAEIAVPNDAANLDRALQTLQAEGLITVDPEAGALATEADITDNPRGITVIPLEAAQLPRSLADVDAAVVNGNYAIEADLTETANELAWEPSDSAEYVENYANGLVVRAEDAEDPAIRTLSELLAGDEVREYVEQTWQGVVFAVGDRA</sequence>
<dbReference type="PANTHER" id="PTHR30429">
    <property type="entry name" value="D-METHIONINE-BINDING LIPOPROTEIN METQ"/>
    <property type="match status" value="1"/>
</dbReference>
<dbReference type="EMBL" id="CP051627">
    <property type="protein sequence ID" value="UPT19794.1"/>
    <property type="molecule type" value="Genomic_DNA"/>
</dbReference>
<keyword evidence="2 7" id="KW-0732">Signal</keyword>
<dbReference type="InterPro" id="IPR004872">
    <property type="entry name" value="Lipoprotein_NlpA"/>
</dbReference>